<dbReference type="OrthoDB" id="10632273at2759"/>
<feature type="signal peptide" evidence="1">
    <location>
        <begin position="1"/>
        <end position="18"/>
    </location>
</feature>
<dbReference type="KEGG" id="ani:ANIA_06020"/>
<dbReference type="AlphaFoldDB" id="Q5B0B0"/>
<dbReference type="VEuPathDB" id="FungiDB:AN6020"/>
<reference evidence="3" key="1">
    <citation type="journal article" date="2005" name="Nature">
        <title>Sequencing of Aspergillus nidulans and comparative analysis with A. fumigatus and A. oryzae.</title>
        <authorList>
            <person name="Galagan J.E."/>
            <person name="Calvo S.E."/>
            <person name="Cuomo C."/>
            <person name="Ma L.J."/>
            <person name="Wortman J.R."/>
            <person name="Batzoglou S."/>
            <person name="Lee S.I."/>
            <person name="Basturkmen M."/>
            <person name="Spevak C.C."/>
            <person name="Clutterbuck J."/>
            <person name="Kapitonov V."/>
            <person name="Jurka J."/>
            <person name="Scazzocchio C."/>
            <person name="Farman M."/>
            <person name="Butler J."/>
            <person name="Purcell S."/>
            <person name="Harris S."/>
            <person name="Braus G.H."/>
            <person name="Draht O."/>
            <person name="Busch S."/>
            <person name="D'Enfert C."/>
            <person name="Bouchier C."/>
            <person name="Goldman G.H."/>
            <person name="Bell-Pedersen D."/>
            <person name="Griffiths-Jones S."/>
            <person name="Doonan J.H."/>
            <person name="Yu J."/>
            <person name="Vienken K."/>
            <person name="Pain A."/>
            <person name="Freitag M."/>
            <person name="Selker E.U."/>
            <person name="Archer D.B."/>
            <person name="Penalva M.A."/>
            <person name="Oakley B.R."/>
            <person name="Momany M."/>
            <person name="Tanaka T."/>
            <person name="Kumagai T."/>
            <person name="Asai K."/>
            <person name="Machida M."/>
            <person name="Nierman W.C."/>
            <person name="Denning D.W."/>
            <person name="Caddick M."/>
            <person name="Hynes M."/>
            <person name="Paoletti M."/>
            <person name="Fischer R."/>
            <person name="Miller B."/>
            <person name="Dyer P."/>
            <person name="Sachs M.S."/>
            <person name="Osmani S.A."/>
            <person name="Birren B.W."/>
        </authorList>
    </citation>
    <scope>NUCLEOTIDE SEQUENCE [LARGE SCALE GENOMIC DNA]</scope>
    <source>
        <strain evidence="3">FGSC A4 / ATCC 38163 / CBS 112.46 / NRRL 194 / M139</strain>
    </source>
</reference>
<dbReference type="Proteomes" id="UP000000560">
    <property type="component" value="Chromosome I"/>
</dbReference>
<dbReference type="EMBL" id="BN001301">
    <property type="protein sequence ID" value="CBF70348.1"/>
    <property type="molecule type" value="Genomic_DNA"/>
</dbReference>
<dbReference type="GeneID" id="2870985"/>
<keyword evidence="3" id="KW-1185">Reference proteome</keyword>
<organism evidence="2 3">
    <name type="scientific">Emericella nidulans (strain FGSC A4 / ATCC 38163 / CBS 112.46 / NRRL 194 / M139)</name>
    <name type="common">Aspergillus nidulans</name>
    <dbReference type="NCBI Taxonomy" id="227321"/>
    <lineage>
        <taxon>Eukaryota</taxon>
        <taxon>Fungi</taxon>
        <taxon>Dikarya</taxon>
        <taxon>Ascomycota</taxon>
        <taxon>Pezizomycotina</taxon>
        <taxon>Eurotiomycetes</taxon>
        <taxon>Eurotiomycetidae</taxon>
        <taxon>Eurotiales</taxon>
        <taxon>Aspergillaceae</taxon>
        <taxon>Aspergillus</taxon>
        <taxon>Aspergillus subgen. Nidulantes</taxon>
    </lineage>
</organism>
<protein>
    <submittedName>
        <fullName evidence="2">Uncharacterized protein</fullName>
    </submittedName>
</protein>
<keyword evidence="1" id="KW-0732">Signal</keyword>
<evidence type="ECO:0000256" key="1">
    <source>
        <dbReference type="SAM" id="SignalP"/>
    </source>
</evidence>
<dbReference type="InParanoid" id="Q5B0B0"/>
<name>Q5B0B0_EMENI</name>
<evidence type="ECO:0000313" key="3">
    <source>
        <dbReference type="Proteomes" id="UP000000560"/>
    </source>
</evidence>
<proteinExistence type="predicted"/>
<evidence type="ECO:0000313" key="2">
    <source>
        <dbReference type="EMBL" id="CBF70348.1"/>
    </source>
</evidence>
<reference evidence="3" key="2">
    <citation type="journal article" date="2009" name="Fungal Genet. Biol.">
        <title>The 2008 update of the Aspergillus nidulans genome annotation: a community effort.</title>
        <authorList>
            <person name="Wortman J.R."/>
            <person name="Gilsenan J.M."/>
            <person name="Joardar V."/>
            <person name="Deegan J."/>
            <person name="Clutterbuck J."/>
            <person name="Andersen M.R."/>
            <person name="Archer D."/>
            <person name="Bencina M."/>
            <person name="Braus G."/>
            <person name="Coutinho P."/>
            <person name="von Dohren H."/>
            <person name="Doonan J."/>
            <person name="Driessen A.J."/>
            <person name="Durek P."/>
            <person name="Espeso E."/>
            <person name="Fekete E."/>
            <person name="Flipphi M."/>
            <person name="Estrada C.G."/>
            <person name="Geysens S."/>
            <person name="Goldman G."/>
            <person name="de Groot P.W."/>
            <person name="Hansen K."/>
            <person name="Harris S.D."/>
            <person name="Heinekamp T."/>
            <person name="Helmstaedt K."/>
            <person name="Henrissat B."/>
            <person name="Hofmann G."/>
            <person name="Homan T."/>
            <person name="Horio T."/>
            <person name="Horiuchi H."/>
            <person name="James S."/>
            <person name="Jones M."/>
            <person name="Karaffa L."/>
            <person name="Karanyi Z."/>
            <person name="Kato M."/>
            <person name="Keller N."/>
            <person name="Kelly D.E."/>
            <person name="Kiel J.A."/>
            <person name="Kim J.M."/>
            <person name="van der Klei I.J."/>
            <person name="Klis F.M."/>
            <person name="Kovalchuk A."/>
            <person name="Krasevec N."/>
            <person name="Kubicek C.P."/>
            <person name="Liu B."/>
            <person name="Maccabe A."/>
            <person name="Meyer V."/>
            <person name="Mirabito P."/>
            <person name="Miskei M."/>
            <person name="Mos M."/>
            <person name="Mullins J."/>
            <person name="Nelson D.R."/>
            <person name="Nielsen J."/>
            <person name="Oakley B.R."/>
            <person name="Osmani S.A."/>
            <person name="Pakula T."/>
            <person name="Paszewski A."/>
            <person name="Paulsen I."/>
            <person name="Pilsyk S."/>
            <person name="Pocsi I."/>
            <person name="Punt P.J."/>
            <person name="Ram A.F."/>
            <person name="Ren Q."/>
            <person name="Robellet X."/>
            <person name="Robson G."/>
            <person name="Seiboth B."/>
            <person name="van Solingen P."/>
            <person name="Specht T."/>
            <person name="Sun J."/>
            <person name="Taheri-Talesh N."/>
            <person name="Takeshita N."/>
            <person name="Ussery D."/>
            <person name="vanKuyk P.A."/>
            <person name="Visser H."/>
            <person name="van de Vondervoort P.J."/>
            <person name="de Vries R.P."/>
            <person name="Walton J."/>
            <person name="Xiang X."/>
            <person name="Xiong Y."/>
            <person name="Zeng A.P."/>
            <person name="Brandt B.W."/>
            <person name="Cornell M.J."/>
            <person name="van den Hondel C.A."/>
            <person name="Visser J."/>
            <person name="Oliver S.G."/>
            <person name="Turner G."/>
        </authorList>
    </citation>
    <scope>GENOME REANNOTATION</scope>
    <source>
        <strain evidence="3">FGSC A4 / ATCC 38163 / CBS 112.46 / NRRL 194 / M139</strain>
    </source>
</reference>
<dbReference type="HOGENOM" id="CLU_1722352_0_0_1"/>
<accession>Q5B0B0</accession>
<accession>C8V326</accession>
<feature type="chain" id="PRO_5030175755" evidence="1">
    <location>
        <begin position="19"/>
        <end position="152"/>
    </location>
</feature>
<sequence length="152" mass="16140">MAFFMCICLLNFFTGSLASPVSPPTTSPATPLFAFDLSCTDLSTFNDAIMPLLNLTPPSGTPEAMIPLVDQRLSAIGSFVSSYQTMMNTFNMNNCVGSEYAGLQVRQTDPLDTLVQAICAILEGTDTSGLPQQVIDLIDQVEAALGCSAETV</sequence>
<dbReference type="RefSeq" id="XP_663624.1">
    <property type="nucleotide sequence ID" value="XM_658532.1"/>
</dbReference>
<gene>
    <name evidence="2" type="ORF">ANIA_06020</name>
</gene>